<keyword evidence="2" id="KW-1185">Reference proteome</keyword>
<reference evidence="1 2" key="1">
    <citation type="submission" date="2024-04" db="EMBL/GenBank/DDBJ databases">
        <title>whole genome sequencing of Lutimonas vermicola strain IMCC1616.</title>
        <authorList>
            <person name="Bae S.S."/>
        </authorList>
    </citation>
    <scope>NUCLEOTIDE SEQUENCE [LARGE SCALE GENOMIC DNA]</scope>
    <source>
        <strain evidence="1 2">IMCC1616</strain>
    </source>
</reference>
<evidence type="ECO:0000313" key="2">
    <source>
        <dbReference type="Proteomes" id="UP001474120"/>
    </source>
</evidence>
<dbReference type="RefSeq" id="WP_342158791.1">
    <property type="nucleotide sequence ID" value="NZ_JBCDNA010000001.1"/>
</dbReference>
<gene>
    <name evidence="1" type="ORF">AABB81_04015</name>
</gene>
<name>A0ABU9KXY5_9FLAO</name>
<accession>A0ABU9KXY5</accession>
<organism evidence="1 2">
    <name type="scientific">Lutimonas vermicola</name>
    <dbReference type="NCBI Taxonomy" id="414288"/>
    <lineage>
        <taxon>Bacteria</taxon>
        <taxon>Pseudomonadati</taxon>
        <taxon>Bacteroidota</taxon>
        <taxon>Flavobacteriia</taxon>
        <taxon>Flavobacteriales</taxon>
        <taxon>Flavobacteriaceae</taxon>
        <taxon>Lutimonas</taxon>
    </lineage>
</organism>
<evidence type="ECO:0000313" key="1">
    <source>
        <dbReference type="EMBL" id="MEL4455047.1"/>
    </source>
</evidence>
<sequence length="175" mass="19262">MRLSDINSPLPAGKFYFFKNYIGKNKFLFLLTAVIALLVTFASCGDDDDDGFSNTGTNLTISDIAGSWIATSASFSAPENIDLLADGATVTLVIQPNGNFTFTWKYPGEPDEVSTGKLGFDGQWLALRFDDDPEEVSFFISLVNNILTLRGQVEFDFDDNGIEDLGILEMIMERS</sequence>
<evidence type="ECO:0008006" key="3">
    <source>
        <dbReference type="Google" id="ProtNLM"/>
    </source>
</evidence>
<dbReference type="EMBL" id="JBCDNA010000001">
    <property type="protein sequence ID" value="MEL4455047.1"/>
    <property type="molecule type" value="Genomic_DNA"/>
</dbReference>
<proteinExistence type="predicted"/>
<protein>
    <recommendedName>
        <fullName evidence="3">Lipocalin-like domain-containing protein</fullName>
    </recommendedName>
</protein>
<comment type="caution">
    <text evidence="1">The sequence shown here is derived from an EMBL/GenBank/DDBJ whole genome shotgun (WGS) entry which is preliminary data.</text>
</comment>
<dbReference type="Proteomes" id="UP001474120">
    <property type="component" value="Unassembled WGS sequence"/>
</dbReference>